<evidence type="ECO:0000313" key="2">
    <source>
        <dbReference type="Proteomes" id="UP001160142"/>
    </source>
</evidence>
<dbReference type="Proteomes" id="UP001160142">
    <property type="component" value="Unassembled WGS sequence"/>
</dbReference>
<name>A0ABT6KLW4_9MICO</name>
<keyword evidence="2" id="KW-1185">Reference proteome</keyword>
<proteinExistence type="predicted"/>
<sequence>MTDERADLGVGDTGYTIEDLSAYLDRGRTPAIAAIDNSPECQAMLDSMERVGGFARDLVEQDVREHPALDEGWLGGLLASISREVRAGRDIPLASPNPDTTLTVTEGAVRELVRAAGDSVEGVVVGSCSLDGDVTVPGEGIRVHVTISVVLNSPVPDVAEAVRQRVYSQLLAHTELTIDSIDVTVTDVHLALPTDDGSPS</sequence>
<dbReference type="RefSeq" id="WP_322132488.1">
    <property type="nucleotide sequence ID" value="NZ_CP085036.1"/>
</dbReference>
<comment type="caution">
    <text evidence="1">The sequence shown here is derived from an EMBL/GenBank/DDBJ whole genome shotgun (WGS) entry which is preliminary data.</text>
</comment>
<organism evidence="1 2">
    <name type="scientific">Antiquaquibacter oligotrophicus</name>
    <dbReference type="NCBI Taxonomy" id="2880260"/>
    <lineage>
        <taxon>Bacteria</taxon>
        <taxon>Bacillati</taxon>
        <taxon>Actinomycetota</taxon>
        <taxon>Actinomycetes</taxon>
        <taxon>Micrococcales</taxon>
        <taxon>Microbacteriaceae</taxon>
        <taxon>Antiquaquibacter</taxon>
    </lineage>
</organism>
<protein>
    <recommendedName>
        <fullName evidence="3">Asp23/Gls24 family envelope stress response protein</fullName>
    </recommendedName>
</protein>
<evidence type="ECO:0008006" key="3">
    <source>
        <dbReference type="Google" id="ProtNLM"/>
    </source>
</evidence>
<gene>
    <name evidence="1" type="ORF">M2152_000304</name>
</gene>
<accession>A0ABT6KLW4</accession>
<reference evidence="1 2" key="1">
    <citation type="submission" date="2023-04" db="EMBL/GenBank/DDBJ databases">
        <title>Genome Encyclopedia of Bacteria and Archaea VI: Functional Genomics of Type Strains.</title>
        <authorList>
            <person name="Whitman W."/>
        </authorList>
    </citation>
    <scope>NUCLEOTIDE SEQUENCE [LARGE SCALE GENOMIC DNA]</scope>
    <source>
        <strain evidence="1 2">SG_E_30_P1</strain>
    </source>
</reference>
<evidence type="ECO:0000313" key="1">
    <source>
        <dbReference type="EMBL" id="MDH6180122.1"/>
    </source>
</evidence>
<dbReference type="EMBL" id="JARXVQ010000001">
    <property type="protein sequence ID" value="MDH6180122.1"/>
    <property type="molecule type" value="Genomic_DNA"/>
</dbReference>